<dbReference type="InterPro" id="IPR000792">
    <property type="entry name" value="Tscrpt_reg_LuxR_C"/>
</dbReference>
<keyword evidence="2" id="KW-0238">DNA-binding</keyword>
<proteinExistence type="predicted"/>
<dbReference type="PRINTS" id="PR00038">
    <property type="entry name" value="HTHLUXR"/>
</dbReference>
<dbReference type="RefSeq" id="WP_342830443.1">
    <property type="nucleotide sequence ID" value="NZ_JBANDC010000012.1"/>
</dbReference>
<keyword evidence="1 3" id="KW-0597">Phosphoprotein</keyword>
<dbReference type="InterPro" id="IPR001789">
    <property type="entry name" value="Sig_transdc_resp-reg_receiver"/>
</dbReference>
<dbReference type="InterPro" id="IPR016032">
    <property type="entry name" value="Sig_transdc_resp-reg_C-effctor"/>
</dbReference>
<evidence type="ECO:0000313" key="8">
    <source>
        <dbReference type="Proteomes" id="UP001495910"/>
    </source>
</evidence>
<evidence type="ECO:0000256" key="4">
    <source>
        <dbReference type="SAM" id="MobiDB-lite"/>
    </source>
</evidence>
<dbReference type="SMART" id="SM00448">
    <property type="entry name" value="REC"/>
    <property type="match status" value="1"/>
</dbReference>
<dbReference type="InterPro" id="IPR039420">
    <property type="entry name" value="WalR-like"/>
</dbReference>
<reference evidence="7 8" key="1">
    <citation type="submission" date="2024-02" db="EMBL/GenBank/DDBJ databases">
        <title>Draft genome sequence of Collimonas sp. strain H4R21, an effective mineral-weathering bacterial strain isolated from the beech rhizosphere.</title>
        <authorList>
            <person name="Morin E."/>
            <person name="Uroz S."/>
            <person name="Leveau J.H.J."/>
            <person name="Kumar R."/>
            <person name="Rey M.W."/>
            <person name="Pham J."/>
        </authorList>
    </citation>
    <scope>NUCLEOTIDE SEQUENCE [LARGE SCALE GENOMIC DNA]</scope>
    <source>
        <strain evidence="7 8">H4R21</strain>
    </source>
</reference>
<dbReference type="Pfam" id="PF00072">
    <property type="entry name" value="Response_reg"/>
    <property type="match status" value="1"/>
</dbReference>
<dbReference type="PANTHER" id="PTHR43214:SF17">
    <property type="entry name" value="TRANSCRIPTIONAL REGULATORY PROTEIN RCSB"/>
    <property type="match status" value="1"/>
</dbReference>
<dbReference type="Proteomes" id="UP001495910">
    <property type="component" value="Unassembled WGS sequence"/>
</dbReference>
<dbReference type="SUPFAM" id="SSF46894">
    <property type="entry name" value="C-terminal effector domain of the bipartite response regulators"/>
    <property type="match status" value="1"/>
</dbReference>
<dbReference type="PANTHER" id="PTHR43214">
    <property type="entry name" value="TWO-COMPONENT RESPONSE REGULATOR"/>
    <property type="match status" value="1"/>
</dbReference>
<dbReference type="InterPro" id="IPR058245">
    <property type="entry name" value="NreC/VraR/RcsB-like_REC"/>
</dbReference>
<dbReference type="EMBL" id="JBANDC010000012">
    <property type="protein sequence ID" value="MEM4989170.1"/>
    <property type="molecule type" value="Genomic_DNA"/>
</dbReference>
<keyword evidence="8" id="KW-1185">Reference proteome</keyword>
<evidence type="ECO:0000259" key="6">
    <source>
        <dbReference type="PROSITE" id="PS50110"/>
    </source>
</evidence>
<dbReference type="PROSITE" id="PS00622">
    <property type="entry name" value="HTH_LUXR_1"/>
    <property type="match status" value="1"/>
</dbReference>
<evidence type="ECO:0000313" key="7">
    <source>
        <dbReference type="EMBL" id="MEM4989170.1"/>
    </source>
</evidence>
<dbReference type="InterPro" id="IPR011006">
    <property type="entry name" value="CheY-like_superfamily"/>
</dbReference>
<name>A0ABU9PYT2_9BURK</name>
<dbReference type="SMART" id="SM00421">
    <property type="entry name" value="HTH_LUXR"/>
    <property type="match status" value="1"/>
</dbReference>
<feature type="domain" description="HTH luxR-type" evidence="5">
    <location>
        <begin position="161"/>
        <end position="226"/>
    </location>
</feature>
<dbReference type="PROSITE" id="PS50043">
    <property type="entry name" value="HTH_LUXR_2"/>
    <property type="match status" value="1"/>
</dbReference>
<protein>
    <submittedName>
        <fullName evidence="7">Response regulator transcription factor</fullName>
    </submittedName>
</protein>
<dbReference type="Gene3D" id="3.40.50.2300">
    <property type="match status" value="1"/>
</dbReference>
<dbReference type="Pfam" id="PF00196">
    <property type="entry name" value="GerE"/>
    <property type="match status" value="1"/>
</dbReference>
<comment type="caution">
    <text evidence="7">The sequence shown here is derived from an EMBL/GenBank/DDBJ whole genome shotgun (WGS) entry which is preliminary data.</text>
</comment>
<organism evidence="7 8">
    <name type="scientific">Collimonas rhizosphaerae</name>
    <dbReference type="NCBI Taxonomy" id="3126357"/>
    <lineage>
        <taxon>Bacteria</taxon>
        <taxon>Pseudomonadati</taxon>
        <taxon>Pseudomonadota</taxon>
        <taxon>Betaproteobacteria</taxon>
        <taxon>Burkholderiales</taxon>
        <taxon>Oxalobacteraceae</taxon>
        <taxon>Collimonas</taxon>
    </lineage>
</organism>
<feature type="domain" description="Response regulatory" evidence="6">
    <location>
        <begin position="10"/>
        <end position="128"/>
    </location>
</feature>
<evidence type="ECO:0000259" key="5">
    <source>
        <dbReference type="PROSITE" id="PS50043"/>
    </source>
</evidence>
<dbReference type="CDD" id="cd17535">
    <property type="entry name" value="REC_NarL-like"/>
    <property type="match status" value="1"/>
</dbReference>
<feature type="compositionally biased region" description="Basic and acidic residues" evidence="4">
    <location>
        <begin position="161"/>
        <end position="173"/>
    </location>
</feature>
<evidence type="ECO:0000256" key="2">
    <source>
        <dbReference type="ARBA" id="ARBA00023125"/>
    </source>
</evidence>
<gene>
    <name evidence="7" type="ORF">V8G57_17410</name>
</gene>
<dbReference type="CDD" id="cd06170">
    <property type="entry name" value="LuxR_C_like"/>
    <property type="match status" value="1"/>
</dbReference>
<dbReference type="PROSITE" id="PS50110">
    <property type="entry name" value="RESPONSE_REGULATORY"/>
    <property type="match status" value="1"/>
</dbReference>
<dbReference type="SUPFAM" id="SSF52172">
    <property type="entry name" value="CheY-like"/>
    <property type="match status" value="1"/>
</dbReference>
<accession>A0ABU9PYT2</accession>
<sequence>MLRSAENPIRVALLDDHPIVRHGLGKKFSRQPDFHVVGIYATGREMIAGLRSAPAEVLVVDFSLGPTEIDGINLLQLLKIKYPSSKILVASSHDDLATVALVMRTGAKGFVAKAEPLSALVAAIRIVAAGGTYTGEAGTASAVQPESPASADSTAGPASESHQKEQPLSPREREVIRCCLDGMSVTEIAEKFSRSHKTISSQKQSAMKKLGLRADSELFALRDQGKDLNWFLGPR</sequence>
<evidence type="ECO:0000256" key="1">
    <source>
        <dbReference type="ARBA" id="ARBA00022553"/>
    </source>
</evidence>
<feature type="modified residue" description="4-aspartylphosphate" evidence="3">
    <location>
        <position position="61"/>
    </location>
</feature>
<evidence type="ECO:0000256" key="3">
    <source>
        <dbReference type="PROSITE-ProRule" id="PRU00169"/>
    </source>
</evidence>
<feature type="region of interest" description="Disordered" evidence="4">
    <location>
        <begin position="137"/>
        <end position="173"/>
    </location>
</feature>